<reference evidence="2 3" key="1">
    <citation type="journal article" date="2019" name="Int. J. Syst. Evol. Microbiol.">
        <title>The Global Catalogue of Microorganisms (GCM) 10K type strain sequencing project: providing services to taxonomists for standard genome sequencing and annotation.</title>
        <authorList>
            <consortium name="The Broad Institute Genomics Platform"/>
            <consortium name="The Broad Institute Genome Sequencing Center for Infectious Disease"/>
            <person name="Wu L."/>
            <person name="Ma J."/>
        </authorList>
    </citation>
    <scope>NUCLEOTIDE SEQUENCE [LARGE SCALE GENOMIC DNA]</scope>
    <source>
        <strain evidence="2 3">CGMCC 1.3240</strain>
    </source>
</reference>
<feature type="region of interest" description="Disordered" evidence="1">
    <location>
        <begin position="370"/>
        <end position="435"/>
    </location>
</feature>
<dbReference type="PROSITE" id="PS51257">
    <property type="entry name" value="PROKAR_LIPOPROTEIN"/>
    <property type="match status" value="1"/>
</dbReference>
<accession>A0ABD5V496</accession>
<proteinExistence type="predicted"/>
<evidence type="ECO:0000313" key="3">
    <source>
        <dbReference type="Proteomes" id="UP001596312"/>
    </source>
</evidence>
<dbReference type="RefSeq" id="WP_340602570.1">
    <property type="nucleotide sequence ID" value="NZ_JBBMXV010000001.1"/>
</dbReference>
<dbReference type="InterPro" id="IPR051200">
    <property type="entry name" value="Host-pathogen_enzymatic-act"/>
</dbReference>
<name>A0ABD5V496_9EURY</name>
<dbReference type="InterPro" id="IPR015943">
    <property type="entry name" value="WD40/YVTN_repeat-like_dom_sf"/>
</dbReference>
<dbReference type="Gene3D" id="2.130.10.10">
    <property type="entry name" value="YVTN repeat-like/Quinoprotein amine dehydrogenase"/>
    <property type="match status" value="1"/>
</dbReference>
<dbReference type="InterPro" id="IPR011048">
    <property type="entry name" value="Haem_d1_sf"/>
</dbReference>
<comment type="caution">
    <text evidence="2">The sequence shown here is derived from an EMBL/GenBank/DDBJ whole genome shotgun (WGS) entry which is preliminary data.</text>
</comment>
<evidence type="ECO:0000256" key="1">
    <source>
        <dbReference type="SAM" id="MobiDB-lite"/>
    </source>
</evidence>
<organism evidence="2 3">
    <name type="scientific">Halalkalicoccus tibetensis</name>
    <dbReference type="NCBI Taxonomy" id="175632"/>
    <lineage>
        <taxon>Archaea</taxon>
        <taxon>Methanobacteriati</taxon>
        <taxon>Methanobacteriota</taxon>
        <taxon>Stenosarchaea group</taxon>
        <taxon>Halobacteria</taxon>
        <taxon>Halobacteriales</taxon>
        <taxon>Halococcaceae</taxon>
        <taxon>Halalkalicoccus</taxon>
    </lineage>
</organism>
<dbReference type="PANTHER" id="PTHR47197:SF3">
    <property type="entry name" value="DIHYDRO-HEME D1 DEHYDROGENASE"/>
    <property type="match status" value="1"/>
</dbReference>
<dbReference type="Proteomes" id="UP001596312">
    <property type="component" value="Unassembled WGS sequence"/>
</dbReference>
<dbReference type="PANTHER" id="PTHR47197">
    <property type="entry name" value="PROTEIN NIRF"/>
    <property type="match status" value="1"/>
</dbReference>
<gene>
    <name evidence="2" type="ORF">ACFQGH_02495</name>
</gene>
<protein>
    <submittedName>
        <fullName evidence="2">Cell surface protein</fullName>
    </submittedName>
</protein>
<evidence type="ECO:0000313" key="2">
    <source>
        <dbReference type="EMBL" id="MFC6904065.1"/>
    </source>
</evidence>
<keyword evidence="3" id="KW-1185">Reference proteome</keyword>
<dbReference type="SUPFAM" id="SSF51004">
    <property type="entry name" value="C-terminal (heme d1) domain of cytochrome cd1-nitrite reductase"/>
    <property type="match status" value="1"/>
</dbReference>
<sequence length="435" mass="47332">MSRRTSRRRFLTTSAIAGGFALAGCIGRADEDAEGSDDSDDAQEQYEIWGLDQGTDTGYIYEPRGDGDGFELVDEIDFHALEDVTPNEEGAITPHMVSFSSDYEYAAVACTNAGQALVFRTEDRELVGSCPTGPGTHFAGFTPDDEALQVDVIGEGTIARIGADLENEEFSIDEEIRVRDAGPVADRLDEFELDEDELRPICHDYTDTGYSYHTLGPSVNHAGVVVVDWDAFEVTEVIAPEQVRANCGTIAHPDEDKFYFTAGAPSNHEATGGVGEWYVFDTNEHRPIDPETGEVVEGEYTHEDVARDSGGYDAHGFWFVGDDLWIVNRETSDGLVIDPEADEVTNEFETAEAPDIMWGSPDDEYVFVTQRGPEPLSGDPHASTGSTPGLGVQDGESREVVTVLQPDEGNPESDFHAVGVRPLEGHDENEDGFGA</sequence>
<dbReference type="AlphaFoldDB" id="A0ABD5V496"/>
<dbReference type="EMBL" id="JBHSXQ010000001">
    <property type="protein sequence ID" value="MFC6904065.1"/>
    <property type="molecule type" value="Genomic_DNA"/>
</dbReference>
<dbReference type="PROSITE" id="PS51318">
    <property type="entry name" value="TAT"/>
    <property type="match status" value="1"/>
</dbReference>
<dbReference type="InterPro" id="IPR006311">
    <property type="entry name" value="TAT_signal"/>
</dbReference>